<organism evidence="3 4">
    <name type="scientific">Gibbsiella quercinecans</name>
    <dbReference type="NCBI Taxonomy" id="929813"/>
    <lineage>
        <taxon>Bacteria</taxon>
        <taxon>Pseudomonadati</taxon>
        <taxon>Pseudomonadota</taxon>
        <taxon>Gammaproteobacteria</taxon>
        <taxon>Enterobacterales</taxon>
        <taxon>Yersiniaceae</taxon>
        <taxon>Gibbsiella</taxon>
    </lineage>
</organism>
<evidence type="ECO:0000313" key="3">
    <source>
        <dbReference type="EMBL" id="ATA20257.1"/>
    </source>
</evidence>
<dbReference type="GO" id="GO:0015888">
    <property type="term" value="P:thiamine transport"/>
    <property type="evidence" value="ECO:0007669"/>
    <property type="project" value="TreeGrafter"/>
</dbReference>
<protein>
    <submittedName>
        <fullName evidence="3">ABC transporter substrate-binding protein</fullName>
    </submittedName>
</protein>
<dbReference type="Pfam" id="PF13343">
    <property type="entry name" value="SBP_bac_6"/>
    <property type="match status" value="1"/>
</dbReference>
<proteinExistence type="predicted"/>
<dbReference type="GO" id="GO:0030975">
    <property type="term" value="F:thiamine binding"/>
    <property type="evidence" value="ECO:0007669"/>
    <property type="project" value="TreeGrafter"/>
</dbReference>
<dbReference type="PANTHER" id="PTHR30006:SF2">
    <property type="entry name" value="ABC TRANSPORTER SUBSTRATE-BINDING PROTEIN"/>
    <property type="match status" value="1"/>
</dbReference>
<keyword evidence="1 2" id="KW-0732">Signal</keyword>
<dbReference type="SUPFAM" id="SSF53850">
    <property type="entry name" value="Periplasmic binding protein-like II"/>
    <property type="match status" value="1"/>
</dbReference>
<sequence>MKRRLYASVLTSAMLLASQMSWAADADLAALEQAAKQEGAVNSVGMPDSWANWKDTWKDLQEKYGLQHRDTDMSSAQEIAKFDAEKNNATADIGDVGAAFGPIALQKGVTQPYKPTTWDQIPDWAKDKDGHWALAYTGTIAFIINKQQVKDVPHSWADLLKGTYHVTIGDVSTASQAASGVLAATYAMGGDEKNLKPGLEFFGKLAKAGRLSLTNPVIASLEKGEVQVGVVWDFNGLNYRDQIDPARFEVLIPSDGTITSGYTTIINKYAKHPNAAKLAREYIFSDAGQINLARGYARPIRAEHLTLPDDVKAKLLPAEQYKNAHPIADPAAWEKSAKLLPRLWQENVIMFMQQ</sequence>
<dbReference type="RefSeq" id="WP_095846844.1">
    <property type="nucleotide sequence ID" value="NZ_CP014136.1"/>
</dbReference>
<dbReference type="OrthoDB" id="305758at2"/>
<dbReference type="KEGG" id="gqu:AWC35_13450"/>
<evidence type="ECO:0000256" key="2">
    <source>
        <dbReference type="SAM" id="SignalP"/>
    </source>
</evidence>
<accession>A0A250B284</accession>
<dbReference type="GO" id="GO:0030976">
    <property type="term" value="F:thiamine pyrophosphate binding"/>
    <property type="evidence" value="ECO:0007669"/>
    <property type="project" value="TreeGrafter"/>
</dbReference>
<dbReference type="AlphaFoldDB" id="A0A250B284"/>
<feature type="signal peptide" evidence="2">
    <location>
        <begin position="1"/>
        <end position="23"/>
    </location>
</feature>
<gene>
    <name evidence="3" type="ORF">AWC35_13450</name>
</gene>
<dbReference type="EMBL" id="CP014136">
    <property type="protein sequence ID" value="ATA20257.1"/>
    <property type="molecule type" value="Genomic_DNA"/>
</dbReference>
<dbReference type="Gene3D" id="3.40.190.10">
    <property type="entry name" value="Periplasmic binding protein-like II"/>
    <property type="match status" value="2"/>
</dbReference>
<name>A0A250B284_9GAMM</name>
<reference evidence="3 4" key="1">
    <citation type="submission" date="2016-01" db="EMBL/GenBank/DDBJ databases">
        <authorList>
            <person name="Oliw E.H."/>
        </authorList>
    </citation>
    <scope>NUCLEOTIDE SEQUENCE [LARGE SCALE GENOMIC DNA]</scope>
    <source>
        <strain evidence="3 4">FRB97</strain>
    </source>
</reference>
<evidence type="ECO:0000256" key="1">
    <source>
        <dbReference type="ARBA" id="ARBA00022729"/>
    </source>
</evidence>
<dbReference type="PANTHER" id="PTHR30006">
    <property type="entry name" value="THIAMINE-BINDING PERIPLASMIC PROTEIN-RELATED"/>
    <property type="match status" value="1"/>
</dbReference>
<feature type="chain" id="PRO_5012354599" evidence="2">
    <location>
        <begin position="24"/>
        <end position="354"/>
    </location>
</feature>
<dbReference type="GO" id="GO:0030288">
    <property type="term" value="C:outer membrane-bounded periplasmic space"/>
    <property type="evidence" value="ECO:0007669"/>
    <property type="project" value="TreeGrafter"/>
</dbReference>
<keyword evidence="4" id="KW-1185">Reference proteome</keyword>
<dbReference type="Proteomes" id="UP000217182">
    <property type="component" value="Chromosome"/>
</dbReference>
<evidence type="ECO:0000313" key="4">
    <source>
        <dbReference type="Proteomes" id="UP000217182"/>
    </source>
</evidence>